<accession>A0A4Y2LI56</accession>
<dbReference type="AlphaFoldDB" id="A0A4Y2LI56"/>
<keyword evidence="2" id="KW-1185">Reference proteome</keyword>
<evidence type="ECO:0000313" key="1">
    <source>
        <dbReference type="EMBL" id="GBN14244.1"/>
    </source>
</evidence>
<comment type="caution">
    <text evidence="1">The sequence shown here is derived from an EMBL/GenBank/DDBJ whole genome shotgun (WGS) entry which is preliminary data.</text>
</comment>
<protein>
    <submittedName>
        <fullName evidence="1">Uncharacterized protein</fullName>
    </submittedName>
</protein>
<gene>
    <name evidence="1" type="ORF">AVEN_59394_1</name>
</gene>
<name>A0A4Y2LI56_ARAVE</name>
<organism evidence="1 2">
    <name type="scientific">Araneus ventricosus</name>
    <name type="common">Orbweaver spider</name>
    <name type="synonym">Epeira ventricosa</name>
    <dbReference type="NCBI Taxonomy" id="182803"/>
    <lineage>
        <taxon>Eukaryota</taxon>
        <taxon>Metazoa</taxon>
        <taxon>Ecdysozoa</taxon>
        <taxon>Arthropoda</taxon>
        <taxon>Chelicerata</taxon>
        <taxon>Arachnida</taxon>
        <taxon>Araneae</taxon>
        <taxon>Araneomorphae</taxon>
        <taxon>Entelegynae</taxon>
        <taxon>Araneoidea</taxon>
        <taxon>Araneidae</taxon>
        <taxon>Araneus</taxon>
    </lineage>
</organism>
<sequence>MAPERHACLRKTFAIDACPTQQSMCAPPKYEDGSKVQFTRVIKNYFLTLDRQYKRELRGILADHFSTQSPNLFRSFSERRTDSGLAEITSRSLNQFSVAVFTSLS</sequence>
<evidence type="ECO:0000313" key="2">
    <source>
        <dbReference type="Proteomes" id="UP000499080"/>
    </source>
</evidence>
<proteinExistence type="predicted"/>
<dbReference type="EMBL" id="BGPR01005880">
    <property type="protein sequence ID" value="GBN14244.1"/>
    <property type="molecule type" value="Genomic_DNA"/>
</dbReference>
<reference evidence="1 2" key="1">
    <citation type="journal article" date="2019" name="Sci. Rep.">
        <title>Orb-weaving spider Araneus ventricosus genome elucidates the spidroin gene catalogue.</title>
        <authorList>
            <person name="Kono N."/>
            <person name="Nakamura H."/>
            <person name="Ohtoshi R."/>
            <person name="Moran D.A.P."/>
            <person name="Shinohara A."/>
            <person name="Yoshida Y."/>
            <person name="Fujiwara M."/>
            <person name="Mori M."/>
            <person name="Tomita M."/>
            <person name="Arakawa K."/>
        </authorList>
    </citation>
    <scope>NUCLEOTIDE SEQUENCE [LARGE SCALE GENOMIC DNA]</scope>
</reference>
<dbReference type="Proteomes" id="UP000499080">
    <property type="component" value="Unassembled WGS sequence"/>
</dbReference>